<evidence type="ECO:0000313" key="1">
    <source>
        <dbReference type="EMBL" id="RXN26772.1"/>
    </source>
</evidence>
<reference evidence="1 2" key="1">
    <citation type="submission" date="2018-03" db="EMBL/GenBank/DDBJ databases">
        <title>Draft genome sequence of Rohu Carp (Labeo rohita).</title>
        <authorList>
            <person name="Das P."/>
            <person name="Kushwaha B."/>
            <person name="Joshi C.G."/>
            <person name="Kumar D."/>
            <person name="Nagpure N.S."/>
            <person name="Sahoo L."/>
            <person name="Das S.P."/>
            <person name="Bit A."/>
            <person name="Patnaik S."/>
            <person name="Meher P.K."/>
            <person name="Jayasankar P."/>
            <person name="Koringa P.G."/>
            <person name="Patel N.V."/>
            <person name="Hinsu A.T."/>
            <person name="Kumar R."/>
            <person name="Pandey M."/>
            <person name="Agarwal S."/>
            <person name="Srivastava S."/>
            <person name="Singh M."/>
            <person name="Iquebal M.A."/>
            <person name="Jaiswal S."/>
            <person name="Angadi U.B."/>
            <person name="Kumar N."/>
            <person name="Raza M."/>
            <person name="Shah T.M."/>
            <person name="Rai A."/>
            <person name="Jena J.K."/>
        </authorList>
    </citation>
    <scope>NUCLEOTIDE SEQUENCE [LARGE SCALE GENOMIC DNA]</scope>
    <source>
        <strain evidence="1">DASCIFA01</strain>
        <tissue evidence="1">Testis</tissue>
    </source>
</reference>
<organism evidence="1 2">
    <name type="scientific">Labeo rohita</name>
    <name type="common">Indian major carp</name>
    <name type="synonym">Cyprinus rohita</name>
    <dbReference type="NCBI Taxonomy" id="84645"/>
    <lineage>
        <taxon>Eukaryota</taxon>
        <taxon>Metazoa</taxon>
        <taxon>Chordata</taxon>
        <taxon>Craniata</taxon>
        <taxon>Vertebrata</taxon>
        <taxon>Euteleostomi</taxon>
        <taxon>Actinopterygii</taxon>
        <taxon>Neopterygii</taxon>
        <taxon>Teleostei</taxon>
        <taxon>Ostariophysi</taxon>
        <taxon>Cypriniformes</taxon>
        <taxon>Cyprinidae</taxon>
        <taxon>Labeoninae</taxon>
        <taxon>Labeonini</taxon>
        <taxon>Labeo</taxon>
    </lineage>
</organism>
<name>A0A498N4N6_LABRO</name>
<gene>
    <name evidence="1" type="ORF">ROHU_005640</name>
</gene>
<evidence type="ECO:0000313" key="2">
    <source>
        <dbReference type="Proteomes" id="UP000290572"/>
    </source>
</evidence>
<dbReference type="AlphaFoldDB" id="A0A498N4N6"/>
<dbReference type="Proteomes" id="UP000290572">
    <property type="component" value="Unassembled WGS sequence"/>
</dbReference>
<keyword evidence="2" id="KW-1185">Reference proteome</keyword>
<sequence length="97" mass="10943">MGDVEDCAFVDSDTGKCVPDSSLSSSCQYQQKPDVPRLPEVVVELEDFEDPEECFPNSPHDLPVCPDCSQCFPTCTIQIEETQGYSHRYVDTLVFRF</sequence>
<proteinExistence type="predicted"/>
<accession>A0A498N4N6</accession>
<dbReference type="EMBL" id="QBIY01012145">
    <property type="protein sequence ID" value="RXN26772.1"/>
    <property type="molecule type" value="Genomic_DNA"/>
</dbReference>
<protein>
    <submittedName>
        <fullName evidence="1">Zinc finger protein 770-like</fullName>
    </submittedName>
</protein>
<comment type="caution">
    <text evidence="1">The sequence shown here is derived from an EMBL/GenBank/DDBJ whole genome shotgun (WGS) entry which is preliminary data.</text>
</comment>